<organism evidence="1 2">
    <name type="scientific">Granulibacter bethesdensis</name>
    <dbReference type="NCBI Taxonomy" id="364410"/>
    <lineage>
        <taxon>Bacteria</taxon>
        <taxon>Pseudomonadati</taxon>
        <taxon>Pseudomonadota</taxon>
        <taxon>Alphaproteobacteria</taxon>
        <taxon>Acetobacterales</taxon>
        <taxon>Acetobacteraceae</taxon>
        <taxon>Granulibacter</taxon>
    </lineage>
</organism>
<protein>
    <submittedName>
        <fullName evidence="1">Uncharacterized protein</fullName>
    </submittedName>
</protein>
<name>A0AAN0RC20_9PROT</name>
<dbReference type="AlphaFoldDB" id="A0AAN0RC20"/>
<proteinExistence type="predicted"/>
<evidence type="ECO:0000313" key="1">
    <source>
        <dbReference type="EMBL" id="AHJ61999.1"/>
    </source>
</evidence>
<gene>
    <name evidence="1" type="ORF">GbCGDNIH3_7194</name>
</gene>
<reference evidence="2" key="1">
    <citation type="submission" date="2012-06" db="EMBL/GenBank/DDBJ databases">
        <title>Genome analysis of multiple Granulibacter bethesdensis isolates demonstrates substantial genome diversity.</title>
        <authorList>
            <person name="Greenberg D.E."/>
            <person name="Porcella S.F."/>
            <person name="Zarember K."/>
            <person name="Zelazny A.M."/>
            <person name="Bruno D."/>
            <person name="Martens C."/>
            <person name="Barbian K.D."/>
            <person name="Jaske E."/>
            <person name="Holland S.M."/>
        </authorList>
    </citation>
    <scope>NUCLEOTIDE SEQUENCE [LARGE SCALE GENOMIC DNA]</scope>
    <source>
        <strain evidence="2">CGDNIH3</strain>
    </source>
</reference>
<dbReference type="Proteomes" id="UP000019438">
    <property type="component" value="Chromosome"/>
</dbReference>
<dbReference type="EMBL" id="CP003181">
    <property type="protein sequence ID" value="AHJ61999.1"/>
    <property type="molecule type" value="Genomic_DNA"/>
</dbReference>
<sequence length="49" mass="5526">MAENQDLTHFMPEDVSLSSATLSYDRLAYSRLDLTAPCPYSLLTQEYPA</sequence>
<accession>A0AAN0RC20</accession>
<evidence type="ECO:0000313" key="2">
    <source>
        <dbReference type="Proteomes" id="UP000019438"/>
    </source>
</evidence>
<dbReference type="KEGG" id="gbc:GbCGDNIH3_7194"/>